<reference evidence="2 3" key="1">
    <citation type="submission" date="2016-10" db="EMBL/GenBank/DDBJ databases">
        <authorList>
            <person name="de Groot N.N."/>
        </authorList>
    </citation>
    <scope>NUCLEOTIDE SEQUENCE [LARGE SCALE GENOMIC DNA]</scope>
    <source>
        <strain evidence="2 3">DSM 44149</strain>
    </source>
</reference>
<dbReference type="EMBL" id="LT629701">
    <property type="protein sequence ID" value="SDM99879.1"/>
    <property type="molecule type" value="Genomic_DNA"/>
</dbReference>
<gene>
    <name evidence="2" type="ORF">SAMN04489726_4391</name>
</gene>
<accession>A0A1G9XST4</accession>
<dbReference type="RefSeq" id="WP_030428934.1">
    <property type="nucleotide sequence ID" value="NZ_JOEF01000005.1"/>
</dbReference>
<evidence type="ECO:0008006" key="4">
    <source>
        <dbReference type="Google" id="ProtNLM"/>
    </source>
</evidence>
<proteinExistence type="predicted"/>
<dbReference type="OrthoDB" id="4793422at2"/>
<dbReference type="STRING" id="211114.SAMN04489726_4391"/>
<sequence length="142" mass="15614">MGIVEILLLVLLLVAATVVLVVWRRLRLLRQGGIDVAVRFGSDKGGRWHIGVGRYRGDEFTWFRALGLRSGPDQVFNRVDLEIDSRREPTGPETYMVPSGSTVLCCQSADGDFELAMPPGALTGFLSWLESTPPGRSVPWAS</sequence>
<evidence type="ECO:0000313" key="2">
    <source>
        <dbReference type="EMBL" id="SDM99879.1"/>
    </source>
</evidence>
<keyword evidence="1" id="KW-0812">Transmembrane</keyword>
<protein>
    <recommendedName>
        <fullName evidence="4">DUF2550 domain-containing protein</fullName>
    </recommendedName>
</protein>
<dbReference type="Pfam" id="PF10739">
    <property type="entry name" value="DUF2550"/>
    <property type="match status" value="1"/>
</dbReference>
<name>A0A1G9XST4_ALLAB</name>
<keyword evidence="3" id="KW-1185">Reference proteome</keyword>
<keyword evidence="1" id="KW-1133">Transmembrane helix</keyword>
<feature type="transmembrane region" description="Helical" evidence="1">
    <location>
        <begin position="6"/>
        <end position="23"/>
    </location>
</feature>
<dbReference type="InterPro" id="IPR019675">
    <property type="entry name" value="DUF2550"/>
</dbReference>
<dbReference type="AlphaFoldDB" id="A0A1G9XST4"/>
<dbReference type="Proteomes" id="UP000183376">
    <property type="component" value="Chromosome I"/>
</dbReference>
<organism evidence="2 3">
    <name type="scientific">Allokutzneria albata</name>
    <name type="common">Kibdelosporangium albatum</name>
    <dbReference type="NCBI Taxonomy" id="211114"/>
    <lineage>
        <taxon>Bacteria</taxon>
        <taxon>Bacillati</taxon>
        <taxon>Actinomycetota</taxon>
        <taxon>Actinomycetes</taxon>
        <taxon>Pseudonocardiales</taxon>
        <taxon>Pseudonocardiaceae</taxon>
        <taxon>Allokutzneria</taxon>
    </lineage>
</organism>
<dbReference type="eggNOG" id="ENOG50331I5">
    <property type="taxonomic scope" value="Bacteria"/>
</dbReference>
<evidence type="ECO:0000256" key="1">
    <source>
        <dbReference type="SAM" id="Phobius"/>
    </source>
</evidence>
<evidence type="ECO:0000313" key="3">
    <source>
        <dbReference type="Proteomes" id="UP000183376"/>
    </source>
</evidence>
<keyword evidence="1" id="KW-0472">Membrane</keyword>